<comment type="caution">
    <text evidence="1">The sequence shown here is derived from an EMBL/GenBank/DDBJ whole genome shotgun (WGS) entry which is preliminary data.</text>
</comment>
<sequence>MMCCRPTTLRVLLPPPSPPQPWCPPLNMKQVPYDPCSWKAGLNAGIKSVIPD</sequence>
<evidence type="ECO:0000313" key="1">
    <source>
        <dbReference type="EMBL" id="KAH3884432.1"/>
    </source>
</evidence>
<evidence type="ECO:0000313" key="2">
    <source>
        <dbReference type="Proteomes" id="UP000828390"/>
    </source>
</evidence>
<dbReference type="AlphaFoldDB" id="A0A9D4RZM5"/>
<dbReference type="EMBL" id="JAIWYP010000001">
    <property type="protein sequence ID" value="KAH3884432.1"/>
    <property type="molecule type" value="Genomic_DNA"/>
</dbReference>
<reference evidence="1" key="1">
    <citation type="journal article" date="2019" name="bioRxiv">
        <title>The Genome of the Zebra Mussel, Dreissena polymorpha: A Resource for Invasive Species Research.</title>
        <authorList>
            <person name="McCartney M.A."/>
            <person name="Auch B."/>
            <person name="Kono T."/>
            <person name="Mallez S."/>
            <person name="Zhang Y."/>
            <person name="Obille A."/>
            <person name="Becker A."/>
            <person name="Abrahante J.E."/>
            <person name="Garbe J."/>
            <person name="Badalamenti J.P."/>
            <person name="Herman A."/>
            <person name="Mangelson H."/>
            <person name="Liachko I."/>
            <person name="Sullivan S."/>
            <person name="Sone E.D."/>
            <person name="Koren S."/>
            <person name="Silverstein K.A.T."/>
            <person name="Beckman K.B."/>
            <person name="Gohl D.M."/>
        </authorList>
    </citation>
    <scope>NUCLEOTIDE SEQUENCE</scope>
    <source>
        <strain evidence="1">Duluth1</strain>
        <tissue evidence="1">Whole animal</tissue>
    </source>
</reference>
<protein>
    <submittedName>
        <fullName evidence="1">Uncharacterized protein</fullName>
    </submittedName>
</protein>
<keyword evidence="2" id="KW-1185">Reference proteome</keyword>
<dbReference type="Proteomes" id="UP000828390">
    <property type="component" value="Unassembled WGS sequence"/>
</dbReference>
<name>A0A9D4RZM5_DREPO</name>
<proteinExistence type="predicted"/>
<organism evidence="1 2">
    <name type="scientific">Dreissena polymorpha</name>
    <name type="common">Zebra mussel</name>
    <name type="synonym">Mytilus polymorpha</name>
    <dbReference type="NCBI Taxonomy" id="45954"/>
    <lineage>
        <taxon>Eukaryota</taxon>
        <taxon>Metazoa</taxon>
        <taxon>Spiralia</taxon>
        <taxon>Lophotrochozoa</taxon>
        <taxon>Mollusca</taxon>
        <taxon>Bivalvia</taxon>
        <taxon>Autobranchia</taxon>
        <taxon>Heteroconchia</taxon>
        <taxon>Euheterodonta</taxon>
        <taxon>Imparidentia</taxon>
        <taxon>Neoheterodontei</taxon>
        <taxon>Myida</taxon>
        <taxon>Dreissenoidea</taxon>
        <taxon>Dreissenidae</taxon>
        <taxon>Dreissena</taxon>
    </lineage>
</organism>
<accession>A0A9D4RZM5</accession>
<gene>
    <name evidence="1" type="ORF">DPMN_008410</name>
</gene>
<reference evidence="1" key="2">
    <citation type="submission" date="2020-11" db="EMBL/GenBank/DDBJ databases">
        <authorList>
            <person name="McCartney M.A."/>
            <person name="Auch B."/>
            <person name="Kono T."/>
            <person name="Mallez S."/>
            <person name="Becker A."/>
            <person name="Gohl D.M."/>
            <person name="Silverstein K.A.T."/>
            <person name="Koren S."/>
            <person name="Bechman K.B."/>
            <person name="Herman A."/>
            <person name="Abrahante J.E."/>
            <person name="Garbe J."/>
        </authorList>
    </citation>
    <scope>NUCLEOTIDE SEQUENCE</scope>
    <source>
        <strain evidence="1">Duluth1</strain>
        <tissue evidence="1">Whole animal</tissue>
    </source>
</reference>